<name>A0A198AHP1_9BACL</name>
<feature type="transmembrane region" description="Helical" evidence="1">
    <location>
        <begin position="27"/>
        <end position="48"/>
    </location>
</feature>
<comment type="caution">
    <text evidence="3">The sequence shown here is derived from an EMBL/GenBank/DDBJ whole genome shotgun (WGS) entry which is preliminary data.</text>
</comment>
<dbReference type="PANTHER" id="PTHR40446:SF2">
    <property type="entry name" value="N-ACETYLGLUCOSAMINE-1-PHOSPHODIESTER ALPHA-N-ACETYLGLUCOSAMINIDASE"/>
    <property type="match status" value="1"/>
</dbReference>
<evidence type="ECO:0000256" key="1">
    <source>
        <dbReference type="SAM" id="Phobius"/>
    </source>
</evidence>
<evidence type="ECO:0000313" key="3">
    <source>
        <dbReference type="EMBL" id="OAS21034.1"/>
    </source>
</evidence>
<feature type="domain" description="Phosphodiester glycosidase" evidence="2">
    <location>
        <begin position="171"/>
        <end position="350"/>
    </location>
</feature>
<dbReference type="STRING" id="1850517.A8708_29490"/>
<dbReference type="Pfam" id="PF09992">
    <property type="entry name" value="NAGPA"/>
    <property type="match status" value="1"/>
</dbReference>
<reference evidence="3 4" key="1">
    <citation type="submission" date="2016-05" db="EMBL/GenBank/DDBJ databases">
        <title>Paenibacillus sp. 1ZS3-15 nov., isolated from the rhizosphere soil.</title>
        <authorList>
            <person name="Zhang X.X."/>
            <person name="Zhang J."/>
        </authorList>
    </citation>
    <scope>NUCLEOTIDE SEQUENCE [LARGE SCALE GENOMIC DNA]</scope>
    <source>
        <strain evidence="3 4">1ZS3-15</strain>
    </source>
</reference>
<keyword evidence="1" id="KW-1133">Transmembrane helix</keyword>
<gene>
    <name evidence="3" type="ORF">A8708_29490</name>
</gene>
<accession>A0A198AHP1</accession>
<evidence type="ECO:0000313" key="4">
    <source>
        <dbReference type="Proteomes" id="UP000078454"/>
    </source>
</evidence>
<proteinExistence type="predicted"/>
<dbReference type="PANTHER" id="PTHR40446">
    <property type="entry name" value="N-ACETYLGLUCOSAMINE-1-PHOSPHODIESTER ALPHA-N-ACETYLGLUCOSAMINIDASE"/>
    <property type="match status" value="1"/>
</dbReference>
<keyword evidence="1" id="KW-0472">Membrane</keyword>
<keyword evidence="4" id="KW-1185">Reference proteome</keyword>
<organism evidence="3 4">
    <name type="scientific">Paenibacillus oryzisoli</name>
    <dbReference type="NCBI Taxonomy" id="1850517"/>
    <lineage>
        <taxon>Bacteria</taxon>
        <taxon>Bacillati</taxon>
        <taxon>Bacillota</taxon>
        <taxon>Bacilli</taxon>
        <taxon>Bacillales</taxon>
        <taxon>Paenibacillaceae</taxon>
        <taxon>Paenibacillus</taxon>
    </lineage>
</organism>
<dbReference type="AlphaFoldDB" id="A0A198AHP1"/>
<evidence type="ECO:0000259" key="2">
    <source>
        <dbReference type="Pfam" id="PF09992"/>
    </source>
</evidence>
<dbReference type="Proteomes" id="UP000078454">
    <property type="component" value="Unassembled WGS sequence"/>
</dbReference>
<sequence length="375" mass="40866">MAVQQSTTRQTTLQARVKHKRSAGIRFMSYTLLTITLLAILGLCWFFLTASGSNLRYMMADTIITTQHRDWAKYFIGTSELQKRVAAYTKSFDEMGTEKDLGLVELTPLPSYTPTEALAPVKKDLVTIENISGPNFKGKLVTISDPTKLRIAVPEKAGKGEKVSSMVKRTGAILGVNGGGFIDPNWEGNGFQPEGVVISGGKIFYNDKGMNGTVQIVGIDKQGRMISGKYKVSELLEMGVQEAVSFSPRFIVNGVGQVKSQADGWGIAPRTCMAQTKDGAILFAIIDGRQTHSIGATLYDVQEIFLAHGAITAANLDGGASTVLVHNNAIINKPSSEYGERYLPTAWLLFDHPETADIKNVWEGLDISKIDPSKW</sequence>
<keyword evidence="1" id="KW-0812">Transmembrane</keyword>
<dbReference type="OrthoDB" id="9816453at2"/>
<dbReference type="RefSeq" id="WP_068662614.1">
    <property type="nucleotide sequence ID" value="NZ_LYPB01000049.1"/>
</dbReference>
<dbReference type="EMBL" id="LYPB01000049">
    <property type="protein sequence ID" value="OAS21034.1"/>
    <property type="molecule type" value="Genomic_DNA"/>
</dbReference>
<dbReference type="InterPro" id="IPR018711">
    <property type="entry name" value="NAGPA"/>
</dbReference>
<protein>
    <submittedName>
        <fullName evidence="3">Exopolysaccharide biosynthesis protein</fullName>
    </submittedName>
</protein>